<dbReference type="Pfam" id="PF01336">
    <property type="entry name" value="tRNA_anti-codon"/>
    <property type="match status" value="1"/>
</dbReference>
<dbReference type="SMART" id="SM00471">
    <property type="entry name" value="HDc"/>
    <property type="match status" value="1"/>
</dbReference>
<reference evidence="3" key="1">
    <citation type="journal article" date="2020" name="mSystems">
        <title>Genome- and Community-Level Interaction Insights into Carbon Utilization and Element Cycling Functions of Hydrothermarchaeota in Hydrothermal Sediment.</title>
        <authorList>
            <person name="Zhou Z."/>
            <person name="Liu Y."/>
            <person name="Xu W."/>
            <person name="Pan J."/>
            <person name="Luo Z.H."/>
            <person name="Li M."/>
        </authorList>
    </citation>
    <scope>NUCLEOTIDE SEQUENCE [LARGE SCALE GENOMIC DNA]</scope>
    <source>
        <strain evidence="3">SpSt-265</strain>
        <strain evidence="4">SpSt-465</strain>
    </source>
</reference>
<dbReference type="SUPFAM" id="SSF50249">
    <property type="entry name" value="Nucleic acid-binding proteins"/>
    <property type="match status" value="1"/>
</dbReference>
<proteinExistence type="predicted"/>
<evidence type="ECO:0000256" key="1">
    <source>
        <dbReference type="ARBA" id="ARBA00022801"/>
    </source>
</evidence>
<accession>A0A7C1SCU4</accession>
<dbReference type="PANTHER" id="PTHR37294">
    <property type="entry name" value="3'-5' EXORIBONUCLEASE YHAM"/>
    <property type="match status" value="1"/>
</dbReference>
<dbReference type="PANTHER" id="PTHR37294:SF1">
    <property type="entry name" value="3'-5' EXORIBONUCLEASE YHAM"/>
    <property type="match status" value="1"/>
</dbReference>
<dbReference type="SUPFAM" id="SSF109604">
    <property type="entry name" value="HD-domain/PDEase-like"/>
    <property type="match status" value="1"/>
</dbReference>
<evidence type="ECO:0000313" key="4">
    <source>
        <dbReference type="EMBL" id="HFJ54184.1"/>
    </source>
</evidence>
<evidence type="ECO:0000313" key="3">
    <source>
        <dbReference type="EMBL" id="HEA87146.1"/>
    </source>
</evidence>
<dbReference type="Pfam" id="PF01966">
    <property type="entry name" value="HD"/>
    <property type="match status" value="1"/>
</dbReference>
<keyword evidence="1" id="KW-0378">Hydrolase</keyword>
<dbReference type="GO" id="GO:0003676">
    <property type="term" value="F:nucleic acid binding"/>
    <property type="evidence" value="ECO:0007669"/>
    <property type="project" value="InterPro"/>
</dbReference>
<dbReference type="GO" id="GO:0031125">
    <property type="term" value="P:rRNA 3'-end processing"/>
    <property type="evidence" value="ECO:0007669"/>
    <property type="project" value="TreeGrafter"/>
</dbReference>
<dbReference type="InterPro" id="IPR006675">
    <property type="entry name" value="HDIG_dom"/>
</dbReference>
<organism evidence="3">
    <name type="scientific">candidate division WOR-3 bacterium</name>
    <dbReference type="NCBI Taxonomy" id="2052148"/>
    <lineage>
        <taxon>Bacteria</taxon>
        <taxon>Bacteria division WOR-3</taxon>
    </lineage>
</organism>
<dbReference type="InterPro" id="IPR003607">
    <property type="entry name" value="HD/PDEase_dom"/>
</dbReference>
<feature type="domain" description="HD/PDEase" evidence="2">
    <location>
        <begin position="158"/>
        <end position="291"/>
    </location>
</feature>
<dbReference type="GO" id="GO:0016787">
    <property type="term" value="F:hydrolase activity"/>
    <property type="evidence" value="ECO:0007669"/>
    <property type="project" value="UniProtKB-KW"/>
</dbReference>
<dbReference type="CDD" id="cd00077">
    <property type="entry name" value="HDc"/>
    <property type="match status" value="1"/>
</dbReference>
<dbReference type="EMBL" id="DSLG01000004">
    <property type="protein sequence ID" value="HEA87146.1"/>
    <property type="molecule type" value="Genomic_DNA"/>
</dbReference>
<sequence length="319" mass="36282">MKRQFVKDLKPGTLVNDVFWCSRRDIKDRRDGGQFLTFEIRDRTGAMSAIMWDKIEDGITYIAEGSFCHVQGRVGDYQGKLQLTVSAVYPVEPVQVSKADFIPVSRFNPAELMSELRGYIAQIQNPWLQQLLKAFFDDARFVEQFAQAPAAVRVHHAWLGGLLEHTVMMCRLAVHLPGVYPEIDRDLILTGCILHDIGKVREYTAGQAIEHTDEGKLLGHIVLGYQLVADKIRTIAGFPSELEKQVLHIILAHHGEHEFGAPKTPKFPEAFLVFFLDYLDSRLAIFRSAIEKNPGVRWTEFNDYLETDVYIGEPPDKVQ</sequence>
<dbReference type="AlphaFoldDB" id="A0A7C1SCU4"/>
<name>A0A7C1SCU4_UNCW3</name>
<dbReference type="InterPro" id="IPR050798">
    <property type="entry name" value="YhaM_exoribonuc/phosphodiest"/>
</dbReference>
<dbReference type="InterPro" id="IPR004365">
    <property type="entry name" value="NA-bd_OB_tRNA"/>
</dbReference>
<evidence type="ECO:0000259" key="2">
    <source>
        <dbReference type="SMART" id="SM00471"/>
    </source>
</evidence>
<dbReference type="InterPro" id="IPR006674">
    <property type="entry name" value="HD_domain"/>
</dbReference>
<dbReference type="NCBIfam" id="TIGR00277">
    <property type="entry name" value="HDIG"/>
    <property type="match status" value="1"/>
</dbReference>
<dbReference type="EMBL" id="DSTU01000007">
    <property type="protein sequence ID" value="HFJ54184.1"/>
    <property type="molecule type" value="Genomic_DNA"/>
</dbReference>
<dbReference type="Gene3D" id="2.40.50.140">
    <property type="entry name" value="Nucleic acid-binding proteins"/>
    <property type="match status" value="1"/>
</dbReference>
<dbReference type="Gene3D" id="1.10.3210.10">
    <property type="entry name" value="Hypothetical protein af1432"/>
    <property type="match status" value="1"/>
</dbReference>
<protein>
    <submittedName>
        <fullName evidence="3">HD domain-containing protein</fullName>
    </submittedName>
</protein>
<dbReference type="InterPro" id="IPR012340">
    <property type="entry name" value="NA-bd_OB-fold"/>
</dbReference>
<gene>
    <name evidence="3" type="ORF">ENP94_03955</name>
    <name evidence="4" type="ORF">ENS16_05790</name>
</gene>
<comment type="caution">
    <text evidence="3">The sequence shown here is derived from an EMBL/GenBank/DDBJ whole genome shotgun (WGS) entry which is preliminary data.</text>
</comment>